<keyword evidence="7 15" id="KW-0547">Nucleotide-binding</keyword>
<feature type="domain" description="TRNA-binding" evidence="17">
    <location>
        <begin position="825"/>
        <end position="928"/>
    </location>
</feature>
<keyword evidence="9 14" id="KW-0694">RNA-binding</keyword>
<comment type="subcellular location">
    <subcellularLocation>
        <location evidence="1">Cytoplasm</location>
    </subcellularLocation>
</comment>
<evidence type="ECO:0000256" key="9">
    <source>
        <dbReference type="ARBA" id="ARBA00022884"/>
    </source>
</evidence>
<dbReference type="SUPFAM" id="SSF47323">
    <property type="entry name" value="Anticodon-binding domain of a subclass of class I aminoacyl-tRNA synthetases"/>
    <property type="match status" value="1"/>
</dbReference>
<reference evidence="18 19" key="1">
    <citation type="submission" date="2017-08" db="EMBL/GenBank/DDBJ databases">
        <title>Acidophilic green algal genome provides insights into adaptation to an acidic environment.</title>
        <authorList>
            <person name="Hirooka S."/>
            <person name="Hirose Y."/>
            <person name="Kanesaki Y."/>
            <person name="Higuchi S."/>
            <person name="Fujiwara T."/>
            <person name="Onuma R."/>
            <person name="Era A."/>
            <person name="Ohbayashi R."/>
            <person name="Uzuka A."/>
            <person name="Nozaki H."/>
            <person name="Yoshikawa H."/>
            <person name="Miyagishima S.Y."/>
        </authorList>
    </citation>
    <scope>NUCLEOTIDE SEQUENCE [LARGE SCALE GENOMIC DNA]</scope>
    <source>
        <strain evidence="18 19">NIES-2499</strain>
    </source>
</reference>
<keyword evidence="11 15" id="KW-0030">Aminoacyl-tRNA synthetase</keyword>
<dbReference type="GO" id="GO:0004825">
    <property type="term" value="F:methionine-tRNA ligase activity"/>
    <property type="evidence" value="ECO:0007669"/>
    <property type="project" value="UniProtKB-EC"/>
</dbReference>
<dbReference type="Proteomes" id="UP000232323">
    <property type="component" value="Unassembled WGS sequence"/>
</dbReference>
<dbReference type="Pfam" id="PF19303">
    <property type="entry name" value="Anticodon_3"/>
    <property type="match status" value="1"/>
</dbReference>
<dbReference type="Gene3D" id="1.10.730.10">
    <property type="entry name" value="Isoleucyl-tRNA Synthetase, Domain 1"/>
    <property type="match status" value="1"/>
</dbReference>
<proteinExistence type="inferred from homology"/>
<keyword evidence="6 15" id="KW-0436">Ligase</keyword>
<evidence type="ECO:0000256" key="12">
    <source>
        <dbReference type="ARBA" id="ARBA00030904"/>
    </source>
</evidence>
<keyword evidence="10 15" id="KW-0648">Protein biosynthesis</keyword>
<keyword evidence="8 15" id="KW-0067">ATP-binding</keyword>
<dbReference type="GO" id="GO:0000049">
    <property type="term" value="F:tRNA binding"/>
    <property type="evidence" value="ECO:0007669"/>
    <property type="project" value="UniProtKB-UniRule"/>
</dbReference>
<dbReference type="Gene3D" id="1.20.1050.130">
    <property type="match status" value="1"/>
</dbReference>
<dbReference type="CDD" id="cd07957">
    <property type="entry name" value="Anticodon_Ia_Met"/>
    <property type="match status" value="1"/>
</dbReference>
<evidence type="ECO:0000256" key="16">
    <source>
        <dbReference type="SAM" id="MobiDB-lite"/>
    </source>
</evidence>
<feature type="region of interest" description="Disordered" evidence="16">
    <location>
        <begin position="775"/>
        <end position="820"/>
    </location>
</feature>
<dbReference type="PROSITE" id="PS00178">
    <property type="entry name" value="AA_TRNA_LIGASE_I"/>
    <property type="match status" value="1"/>
</dbReference>
<evidence type="ECO:0000256" key="14">
    <source>
        <dbReference type="PROSITE-ProRule" id="PRU00209"/>
    </source>
</evidence>
<dbReference type="EC" id="6.1.1.10" evidence="3"/>
<dbReference type="CDD" id="cd02799">
    <property type="entry name" value="tRNA_bind_EMAP-II_like"/>
    <property type="match status" value="1"/>
</dbReference>
<evidence type="ECO:0000256" key="4">
    <source>
        <dbReference type="ARBA" id="ARBA00022490"/>
    </source>
</evidence>
<dbReference type="InterPro" id="IPR009080">
    <property type="entry name" value="tRNAsynth_Ia_anticodon-bd"/>
</dbReference>
<dbReference type="NCBIfam" id="NF001100">
    <property type="entry name" value="PRK00133.1"/>
    <property type="match status" value="1"/>
</dbReference>
<evidence type="ECO:0000259" key="17">
    <source>
        <dbReference type="PROSITE" id="PS50886"/>
    </source>
</evidence>
<dbReference type="AlphaFoldDB" id="A0A250WQM8"/>
<dbReference type="InterPro" id="IPR014758">
    <property type="entry name" value="Met-tRNA_synth"/>
</dbReference>
<dbReference type="HAMAP" id="MF_00098">
    <property type="entry name" value="Met_tRNA_synth_type1"/>
    <property type="match status" value="1"/>
</dbReference>
<keyword evidence="5 14" id="KW-0820">tRNA-binding</keyword>
<evidence type="ECO:0000313" key="18">
    <source>
        <dbReference type="EMBL" id="GAX73155.1"/>
    </source>
</evidence>
<dbReference type="Pfam" id="PF01588">
    <property type="entry name" value="tRNA_bind"/>
    <property type="match status" value="1"/>
</dbReference>
<dbReference type="InterPro" id="IPR023458">
    <property type="entry name" value="Met-tRNA_ligase_1"/>
</dbReference>
<evidence type="ECO:0000256" key="2">
    <source>
        <dbReference type="ARBA" id="ARBA00005594"/>
    </source>
</evidence>
<protein>
    <recommendedName>
        <fullName evidence="3">methionine--tRNA ligase</fullName>
        <ecNumber evidence="3">6.1.1.10</ecNumber>
    </recommendedName>
    <alternativeName>
        <fullName evidence="12">Methionyl-tRNA synthetase</fullName>
    </alternativeName>
</protein>
<dbReference type="Gene3D" id="2.20.28.20">
    <property type="entry name" value="Methionyl-tRNA synthetase, Zn-domain"/>
    <property type="match status" value="1"/>
</dbReference>
<dbReference type="InterPro" id="IPR002547">
    <property type="entry name" value="tRNA-bd_dom"/>
</dbReference>
<dbReference type="NCBIfam" id="TIGR00398">
    <property type="entry name" value="metG"/>
    <property type="match status" value="1"/>
</dbReference>
<dbReference type="CDD" id="cd00814">
    <property type="entry name" value="MetRS_core"/>
    <property type="match status" value="1"/>
</dbReference>
<evidence type="ECO:0000256" key="5">
    <source>
        <dbReference type="ARBA" id="ARBA00022555"/>
    </source>
</evidence>
<dbReference type="GO" id="GO:0005524">
    <property type="term" value="F:ATP binding"/>
    <property type="evidence" value="ECO:0007669"/>
    <property type="project" value="UniProtKB-KW"/>
</dbReference>
<dbReference type="GO" id="GO:0048608">
    <property type="term" value="P:reproductive structure development"/>
    <property type="evidence" value="ECO:0007669"/>
    <property type="project" value="UniProtKB-ARBA"/>
</dbReference>
<dbReference type="EMBL" id="BEGY01000002">
    <property type="protein sequence ID" value="GAX73155.1"/>
    <property type="molecule type" value="Genomic_DNA"/>
</dbReference>
<dbReference type="GO" id="GO:0006431">
    <property type="term" value="P:methionyl-tRNA aminoacylation"/>
    <property type="evidence" value="ECO:0007669"/>
    <property type="project" value="InterPro"/>
</dbReference>
<comment type="similarity">
    <text evidence="2 15">Belongs to the class-I aminoacyl-tRNA synthetase family.</text>
</comment>
<sequence>MATLYFRAGDAQALKPVIASSLTKSQLHCSPVADISSLRNKLSNMFNSNNLGFVSESLQLTDPNAMCKYLGGPDLYPPHLEDNINTWTAWEETILRPSILKTGGIDAEVMQHLEQSLIPNQLIVGDSLTLADVVLFSTLLPLRQQLPTQTRLYIEKLAALPIITQAIEKAGAPNSDAMTWLLKEDSCKYKEQLPKLPAPGQRNILITSALPYVNNVPHLGNIIGCVLSADCYARFCRSRGYNTVFICGTDEYGTATETKAMEEGMTPQQICDKYHAIHKQIYEWFDIDFDRFGRTPSRHQTAICQSVFKSLQDKNCLVEQSMEQLYSEALGKFLADRFVVGTCPKCKYEDARGDQCDACGNLLNPTELINPKCKFSGTKPVIRSTRHIFLDLPQLSEKLQEYITTTSQLGGWSSNCVQVTGAWMRDGLKNRCITRDLKWGTPVPMEGYEDKVFYVWFDAPIGYISITAGYTPDWEKWWKNPEDVEMVQFMGKDNVPFHTVIFPATLLGTGEKWTMMRNISVTEYLNYEGGKFSKSRGTGVFGNDAKDTGIPVEVWRYYLLSNRPEQQDTDFKWSDLAAKNNNELIKNLGNFVNRVLPFVTKNFEGRVPGVVPGKMEGALSELGNAVGPKVAEYVSAMEKIKLREGIQFAMAISSDGNKFLQDNKPWDVIKVDKEACASLVTAAVGMVRLLAVLLQPYTPSLSDRLQQQLNLPASSLMLTDELMKASYLPHTLVEAGHSIGVATPLLSAISDETIEDLRARFGGNQAERDAKAVAAAGTPPSKGDQAAAAAGSKKQAAEGGKQAPAAAASAGKGAPVKKEAEGPVDVSRLNIRVGIIRKAWRHPDAESLYVEEIDVGEDQPRQVVSGLVKYIPESEMQGRRVLVLCNLKPANMRGVTSHAMVLAATSVDGDKVELVEPPEGTLVGERVCFDGYSGEPDEQLNPKKKIFEQVQPDFKVGENLVAQYKDIPFMTSQGPCKVKTAVGGSIR</sequence>
<evidence type="ECO:0000256" key="7">
    <source>
        <dbReference type="ARBA" id="ARBA00022741"/>
    </source>
</evidence>
<organism evidence="18 19">
    <name type="scientific">Chlamydomonas eustigma</name>
    <dbReference type="NCBI Taxonomy" id="1157962"/>
    <lineage>
        <taxon>Eukaryota</taxon>
        <taxon>Viridiplantae</taxon>
        <taxon>Chlorophyta</taxon>
        <taxon>core chlorophytes</taxon>
        <taxon>Chlorophyceae</taxon>
        <taxon>CS clade</taxon>
        <taxon>Chlamydomonadales</taxon>
        <taxon>Chlamydomonadaceae</taxon>
        <taxon>Chlamydomonas</taxon>
    </lineage>
</organism>
<dbReference type="Gene3D" id="3.40.50.620">
    <property type="entry name" value="HUPs"/>
    <property type="match status" value="1"/>
</dbReference>
<evidence type="ECO:0000256" key="3">
    <source>
        <dbReference type="ARBA" id="ARBA00012838"/>
    </source>
</evidence>
<dbReference type="SUPFAM" id="SSF52374">
    <property type="entry name" value="Nucleotidylyl transferase"/>
    <property type="match status" value="1"/>
</dbReference>
<dbReference type="SUPFAM" id="SSF47616">
    <property type="entry name" value="GST C-terminal domain-like"/>
    <property type="match status" value="1"/>
</dbReference>
<dbReference type="SUPFAM" id="SSF57770">
    <property type="entry name" value="Methionyl-tRNA synthetase (MetRS), Zn-domain"/>
    <property type="match status" value="1"/>
</dbReference>
<dbReference type="InterPro" id="IPR001412">
    <property type="entry name" value="aa-tRNA-synth_I_CS"/>
</dbReference>
<evidence type="ECO:0000256" key="11">
    <source>
        <dbReference type="ARBA" id="ARBA00023146"/>
    </source>
</evidence>
<keyword evidence="19" id="KW-1185">Reference proteome</keyword>
<dbReference type="Gene3D" id="2.40.50.140">
    <property type="entry name" value="Nucleic acid-binding proteins"/>
    <property type="match status" value="1"/>
</dbReference>
<dbReference type="GO" id="GO:0017101">
    <property type="term" value="C:aminoacyl-tRNA synthetase multienzyme complex"/>
    <property type="evidence" value="ECO:0007669"/>
    <property type="project" value="TreeGrafter"/>
</dbReference>
<dbReference type="InterPro" id="IPR041872">
    <property type="entry name" value="Anticodon_Met"/>
</dbReference>
<evidence type="ECO:0000256" key="10">
    <source>
        <dbReference type="ARBA" id="ARBA00022917"/>
    </source>
</evidence>
<dbReference type="InterPro" id="IPR014729">
    <property type="entry name" value="Rossmann-like_a/b/a_fold"/>
</dbReference>
<dbReference type="Pfam" id="PF09334">
    <property type="entry name" value="tRNA-synt_1g"/>
    <property type="match status" value="1"/>
</dbReference>
<evidence type="ECO:0000313" key="19">
    <source>
        <dbReference type="Proteomes" id="UP000232323"/>
    </source>
</evidence>
<dbReference type="PANTHER" id="PTHR45765">
    <property type="entry name" value="METHIONINE--TRNA LIGASE"/>
    <property type="match status" value="1"/>
</dbReference>
<evidence type="ECO:0000256" key="15">
    <source>
        <dbReference type="RuleBase" id="RU363039"/>
    </source>
</evidence>
<dbReference type="PANTHER" id="PTHR45765:SF1">
    <property type="entry name" value="METHIONINE--TRNA LIGASE, CYTOPLASMIC"/>
    <property type="match status" value="1"/>
</dbReference>
<name>A0A250WQM8_9CHLO</name>
<dbReference type="GO" id="GO:0009791">
    <property type="term" value="P:post-embryonic development"/>
    <property type="evidence" value="ECO:0007669"/>
    <property type="project" value="UniProtKB-ARBA"/>
</dbReference>
<gene>
    <name evidence="18" type="ORF">CEUSTIGMA_g608.t1</name>
</gene>
<dbReference type="InterPro" id="IPR029038">
    <property type="entry name" value="MetRS_Zn"/>
</dbReference>
<comment type="caution">
    <text evidence="18">The sequence shown here is derived from an EMBL/GenBank/DDBJ whole genome shotgun (WGS) entry which is preliminary data.</text>
</comment>
<dbReference type="InterPro" id="IPR036282">
    <property type="entry name" value="Glutathione-S-Trfase_C_sf"/>
</dbReference>
<dbReference type="InterPro" id="IPR012340">
    <property type="entry name" value="NA-bd_OB-fold"/>
</dbReference>
<evidence type="ECO:0000256" key="8">
    <source>
        <dbReference type="ARBA" id="ARBA00022840"/>
    </source>
</evidence>
<accession>A0A250WQM8</accession>
<dbReference type="STRING" id="1157962.A0A250WQM8"/>
<dbReference type="FunFam" id="2.40.50.140:FF:000047">
    <property type="entry name" value="tyrosine--tRNA ligase, cytoplasmic isoform X2"/>
    <property type="match status" value="1"/>
</dbReference>
<dbReference type="PROSITE" id="PS50886">
    <property type="entry name" value="TRBD"/>
    <property type="match status" value="1"/>
</dbReference>
<dbReference type="InterPro" id="IPR015413">
    <property type="entry name" value="Methionyl/Leucyl_tRNA_Synth"/>
</dbReference>
<dbReference type="GO" id="GO:0005829">
    <property type="term" value="C:cytosol"/>
    <property type="evidence" value="ECO:0007669"/>
    <property type="project" value="TreeGrafter"/>
</dbReference>
<dbReference type="PRINTS" id="PR01041">
    <property type="entry name" value="TRNASYNTHMET"/>
</dbReference>
<dbReference type="SUPFAM" id="SSF50249">
    <property type="entry name" value="Nucleic acid-binding proteins"/>
    <property type="match status" value="1"/>
</dbReference>
<dbReference type="InterPro" id="IPR033911">
    <property type="entry name" value="MetRS_core"/>
</dbReference>
<feature type="compositionally biased region" description="Low complexity" evidence="16">
    <location>
        <begin position="780"/>
        <end position="814"/>
    </location>
</feature>
<evidence type="ECO:0000256" key="13">
    <source>
        <dbReference type="ARBA" id="ARBA00047364"/>
    </source>
</evidence>
<evidence type="ECO:0000256" key="1">
    <source>
        <dbReference type="ARBA" id="ARBA00004496"/>
    </source>
</evidence>
<comment type="catalytic activity">
    <reaction evidence="13">
        <text>tRNA(Met) + L-methionine + ATP = L-methionyl-tRNA(Met) + AMP + diphosphate</text>
        <dbReference type="Rhea" id="RHEA:13481"/>
        <dbReference type="Rhea" id="RHEA-COMP:9667"/>
        <dbReference type="Rhea" id="RHEA-COMP:9698"/>
        <dbReference type="ChEBI" id="CHEBI:30616"/>
        <dbReference type="ChEBI" id="CHEBI:33019"/>
        <dbReference type="ChEBI" id="CHEBI:57844"/>
        <dbReference type="ChEBI" id="CHEBI:78442"/>
        <dbReference type="ChEBI" id="CHEBI:78530"/>
        <dbReference type="ChEBI" id="CHEBI:456215"/>
        <dbReference type="EC" id="6.1.1.10"/>
    </reaction>
</comment>
<evidence type="ECO:0000256" key="6">
    <source>
        <dbReference type="ARBA" id="ARBA00022598"/>
    </source>
</evidence>
<dbReference type="OrthoDB" id="5844513at2759"/>
<keyword evidence="4" id="KW-0963">Cytoplasm</keyword>
<dbReference type="FunFam" id="2.20.28.20:FF:000001">
    <property type="entry name" value="Methionine--tRNA ligase"/>
    <property type="match status" value="1"/>
</dbReference>